<dbReference type="AlphaFoldDB" id="A0A1L9SGR6"/>
<accession>A0A1L9SGR6</accession>
<evidence type="ECO:0000313" key="1">
    <source>
        <dbReference type="EMBL" id="OJJ46430.1"/>
    </source>
</evidence>
<keyword evidence="2" id="KW-1185">Reference proteome</keyword>
<evidence type="ECO:0000313" key="2">
    <source>
        <dbReference type="Proteomes" id="UP000184188"/>
    </source>
</evidence>
<dbReference type="Proteomes" id="UP000184188">
    <property type="component" value="Unassembled WGS sequence"/>
</dbReference>
<name>A0A1L9SGR6_9EURO</name>
<gene>
    <name evidence="1" type="ORF">ASPZODRAFT_1961849</name>
</gene>
<organism evidence="1 2">
    <name type="scientific">Penicilliopsis zonata CBS 506.65</name>
    <dbReference type="NCBI Taxonomy" id="1073090"/>
    <lineage>
        <taxon>Eukaryota</taxon>
        <taxon>Fungi</taxon>
        <taxon>Dikarya</taxon>
        <taxon>Ascomycota</taxon>
        <taxon>Pezizomycotina</taxon>
        <taxon>Eurotiomycetes</taxon>
        <taxon>Eurotiomycetidae</taxon>
        <taxon>Eurotiales</taxon>
        <taxon>Aspergillaceae</taxon>
        <taxon>Penicilliopsis</taxon>
    </lineage>
</organism>
<dbReference type="RefSeq" id="XP_022580940.1">
    <property type="nucleotide sequence ID" value="XM_022727436.1"/>
</dbReference>
<dbReference type="GeneID" id="34613900"/>
<sequence>MNSAAIAPLLSTMQPPPPPLLRCLETSLTAAAQMLVSLSTDGAHVWRLASQDPASFPSHAFQVDRAAVQQLCYAVDSTWISHTFAVTFLVLCYTRGVIDDNLQISSPSLIIPPETSLIARLLRLARDIFDAVCEATRLHPARGFCAIVRDATALVLAPDESEVDELALQAVLDLVNEGGFEWPMVEWE</sequence>
<dbReference type="EMBL" id="KV878342">
    <property type="protein sequence ID" value="OJJ46430.1"/>
    <property type="molecule type" value="Genomic_DNA"/>
</dbReference>
<dbReference type="OrthoDB" id="4454541at2759"/>
<protein>
    <submittedName>
        <fullName evidence="1">Uncharacterized protein</fullName>
    </submittedName>
</protein>
<reference evidence="2" key="1">
    <citation type="journal article" date="2017" name="Genome Biol.">
        <title>Comparative genomics reveals high biological diversity and specific adaptations in the industrially and medically important fungal genus Aspergillus.</title>
        <authorList>
            <person name="de Vries R.P."/>
            <person name="Riley R."/>
            <person name="Wiebenga A."/>
            <person name="Aguilar-Osorio G."/>
            <person name="Amillis S."/>
            <person name="Uchima C.A."/>
            <person name="Anderluh G."/>
            <person name="Asadollahi M."/>
            <person name="Askin M."/>
            <person name="Barry K."/>
            <person name="Battaglia E."/>
            <person name="Bayram O."/>
            <person name="Benocci T."/>
            <person name="Braus-Stromeyer S.A."/>
            <person name="Caldana C."/>
            <person name="Canovas D."/>
            <person name="Cerqueira G.C."/>
            <person name="Chen F."/>
            <person name="Chen W."/>
            <person name="Choi C."/>
            <person name="Clum A."/>
            <person name="Dos Santos R.A."/>
            <person name="Damasio A.R."/>
            <person name="Diallinas G."/>
            <person name="Emri T."/>
            <person name="Fekete E."/>
            <person name="Flipphi M."/>
            <person name="Freyberg S."/>
            <person name="Gallo A."/>
            <person name="Gournas C."/>
            <person name="Habgood R."/>
            <person name="Hainaut M."/>
            <person name="Harispe M.L."/>
            <person name="Henrissat B."/>
            <person name="Hilden K.S."/>
            <person name="Hope R."/>
            <person name="Hossain A."/>
            <person name="Karabika E."/>
            <person name="Karaffa L."/>
            <person name="Karanyi Z."/>
            <person name="Krasevec N."/>
            <person name="Kuo A."/>
            <person name="Kusch H."/>
            <person name="LaButti K."/>
            <person name="Lagendijk E.L."/>
            <person name="Lapidus A."/>
            <person name="Levasseur A."/>
            <person name="Lindquist E."/>
            <person name="Lipzen A."/>
            <person name="Logrieco A.F."/>
            <person name="MacCabe A."/>
            <person name="Maekelae M.R."/>
            <person name="Malavazi I."/>
            <person name="Melin P."/>
            <person name="Meyer V."/>
            <person name="Mielnichuk N."/>
            <person name="Miskei M."/>
            <person name="Molnar A.P."/>
            <person name="Mule G."/>
            <person name="Ngan C.Y."/>
            <person name="Orejas M."/>
            <person name="Orosz E."/>
            <person name="Ouedraogo J.P."/>
            <person name="Overkamp K.M."/>
            <person name="Park H.-S."/>
            <person name="Perrone G."/>
            <person name="Piumi F."/>
            <person name="Punt P.J."/>
            <person name="Ram A.F."/>
            <person name="Ramon A."/>
            <person name="Rauscher S."/>
            <person name="Record E."/>
            <person name="Riano-Pachon D.M."/>
            <person name="Robert V."/>
            <person name="Roehrig J."/>
            <person name="Ruller R."/>
            <person name="Salamov A."/>
            <person name="Salih N.S."/>
            <person name="Samson R.A."/>
            <person name="Sandor E."/>
            <person name="Sanguinetti M."/>
            <person name="Schuetze T."/>
            <person name="Sepcic K."/>
            <person name="Shelest E."/>
            <person name="Sherlock G."/>
            <person name="Sophianopoulou V."/>
            <person name="Squina F.M."/>
            <person name="Sun H."/>
            <person name="Susca A."/>
            <person name="Todd R.B."/>
            <person name="Tsang A."/>
            <person name="Unkles S.E."/>
            <person name="van de Wiele N."/>
            <person name="van Rossen-Uffink D."/>
            <person name="Oliveira J.V."/>
            <person name="Vesth T.C."/>
            <person name="Visser J."/>
            <person name="Yu J.-H."/>
            <person name="Zhou M."/>
            <person name="Andersen M.R."/>
            <person name="Archer D.B."/>
            <person name="Baker S.E."/>
            <person name="Benoit I."/>
            <person name="Brakhage A.A."/>
            <person name="Braus G.H."/>
            <person name="Fischer R."/>
            <person name="Frisvad J.C."/>
            <person name="Goldman G.H."/>
            <person name="Houbraken J."/>
            <person name="Oakley B."/>
            <person name="Pocsi I."/>
            <person name="Scazzocchio C."/>
            <person name="Seiboth B."/>
            <person name="vanKuyk P.A."/>
            <person name="Wortman J."/>
            <person name="Dyer P.S."/>
            <person name="Grigoriev I.V."/>
        </authorList>
    </citation>
    <scope>NUCLEOTIDE SEQUENCE [LARGE SCALE GENOMIC DNA]</scope>
    <source>
        <strain evidence="2">CBS 506.65</strain>
    </source>
</reference>
<proteinExistence type="predicted"/>
<dbReference type="STRING" id="1073090.A0A1L9SGR6"/>
<dbReference type="VEuPathDB" id="FungiDB:ASPZODRAFT_1961849"/>